<keyword evidence="3" id="KW-1185">Reference proteome</keyword>
<reference evidence="2 3" key="1">
    <citation type="submission" date="2019-06" db="EMBL/GenBank/DDBJ databases">
        <title>Whole genome shotgun sequence of Streptomyces spinoverrucosus NBRC 14228.</title>
        <authorList>
            <person name="Hosoyama A."/>
            <person name="Uohara A."/>
            <person name="Ohji S."/>
            <person name="Ichikawa N."/>
        </authorList>
    </citation>
    <scope>NUCLEOTIDE SEQUENCE [LARGE SCALE GENOMIC DNA]</scope>
    <source>
        <strain evidence="2 3">NBRC 14228</strain>
    </source>
</reference>
<accession>A0A4Y3VGS9</accession>
<evidence type="ECO:0000313" key="2">
    <source>
        <dbReference type="EMBL" id="GEC06097.1"/>
    </source>
</evidence>
<protein>
    <submittedName>
        <fullName evidence="2">Uncharacterized protein</fullName>
    </submittedName>
</protein>
<comment type="caution">
    <text evidence="2">The sequence shown here is derived from an EMBL/GenBank/DDBJ whole genome shotgun (WGS) entry which is preliminary data.</text>
</comment>
<dbReference type="Proteomes" id="UP000317881">
    <property type="component" value="Unassembled WGS sequence"/>
</dbReference>
<evidence type="ECO:0000313" key="3">
    <source>
        <dbReference type="Proteomes" id="UP000317881"/>
    </source>
</evidence>
<name>A0A4Y3VGS9_9ACTN</name>
<evidence type="ECO:0000256" key="1">
    <source>
        <dbReference type="SAM" id="MobiDB-lite"/>
    </source>
</evidence>
<organism evidence="2 3">
    <name type="scientific">Streptomyces spinoverrucosus</name>
    <dbReference type="NCBI Taxonomy" id="284043"/>
    <lineage>
        <taxon>Bacteria</taxon>
        <taxon>Bacillati</taxon>
        <taxon>Actinomycetota</taxon>
        <taxon>Actinomycetes</taxon>
        <taxon>Kitasatosporales</taxon>
        <taxon>Streptomycetaceae</taxon>
        <taxon>Streptomyces</taxon>
    </lineage>
</organism>
<gene>
    <name evidence="2" type="ORF">SSP24_37520</name>
</gene>
<sequence length="63" mass="6923">MSGGPHARRHDRTGQGVERAQRRRTALPSLTMTTYGDLPVPYTEIPYQTQPALRDGGGPCNQT</sequence>
<proteinExistence type="predicted"/>
<dbReference type="EMBL" id="BJND01000025">
    <property type="protein sequence ID" value="GEC06097.1"/>
    <property type="molecule type" value="Genomic_DNA"/>
</dbReference>
<feature type="region of interest" description="Disordered" evidence="1">
    <location>
        <begin position="1"/>
        <end position="43"/>
    </location>
</feature>
<feature type="compositionally biased region" description="Basic residues" evidence="1">
    <location>
        <begin position="1"/>
        <end position="11"/>
    </location>
</feature>
<dbReference type="AlphaFoldDB" id="A0A4Y3VGS9"/>